<keyword evidence="2" id="KW-1185">Reference proteome</keyword>
<dbReference type="HOGENOM" id="CLU_160422_0_0_1"/>
<accession>W1NQL4</accession>
<gene>
    <name evidence="1" type="ORF">AMTR_s00126p00039410</name>
</gene>
<dbReference type="KEGG" id="atr:18425053"/>
<dbReference type="OMA" id="AKCPPDK"/>
<dbReference type="Proteomes" id="UP000017836">
    <property type="component" value="Unassembled WGS sequence"/>
</dbReference>
<dbReference type="OrthoDB" id="1910345at2759"/>
<evidence type="ECO:0000313" key="1">
    <source>
        <dbReference type="EMBL" id="ERM97104.1"/>
    </source>
</evidence>
<name>W1NQL4_AMBTC</name>
<reference evidence="2" key="1">
    <citation type="journal article" date="2013" name="Science">
        <title>The Amborella genome and the evolution of flowering plants.</title>
        <authorList>
            <consortium name="Amborella Genome Project"/>
        </authorList>
    </citation>
    <scope>NUCLEOTIDE SEQUENCE [LARGE SCALE GENOMIC DNA]</scope>
</reference>
<dbReference type="AlphaFoldDB" id="W1NQL4"/>
<protein>
    <submittedName>
        <fullName evidence="1">Uncharacterized protein</fullName>
    </submittedName>
</protein>
<sequence>MGRGVIDPRSLTPEALMAEIDAAIAASEYQRATAYLKMAAPKSNSKSKQSAQLHDVKAADEAYKSACSAIASGQLEPALASLRIALAKCPPDKTSALAKIHSLMSITSLQLHDRNKEVIDA</sequence>
<proteinExistence type="predicted"/>
<evidence type="ECO:0000313" key="2">
    <source>
        <dbReference type="Proteomes" id="UP000017836"/>
    </source>
</evidence>
<dbReference type="Gramene" id="ERM97104">
    <property type="protein sequence ID" value="ERM97104"/>
    <property type="gene ID" value="AMTR_s00126p00039410"/>
</dbReference>
<organism evidence="1 2">
    <name type="scientific">Amborella trichopoda</name>
    <dbReference type="NCBI Taxonomy" id="13333"/>
    <lineage>
        <taxon>Eukaryota</taxon>
        <taxon>Viridiplantae</taxon>
        <taxon>Streptophyta</taxon>
        <taxon>Embryophyta</taxon>
        <taxon>Tracheophyta</taxon>
        <taxon>Spermatophyta</taxon>
        <taxon>Magnoliopsida</taxon>
        <taxon>Amborellales</taxon>
        <taxon>Amborellaceae</taxon>
        <taxon>Amborella</taxon>
    </lineage>
</organism>
<dbReference type="EMBL" id="KI396602">
    <property type="protein sequence ID" value="ERM97104.1"/>
    <property type="molecule type" value="Genomic_DNA"/>
</dbReference>
<dbReference type="eggNOG" id="ENOG502S5E7">
    <property type="taxonomic scope" value="Eukaryota"/>
</dbReference>